<evidence type="ECO:0000313" key="11">
    <source>
        <dbReference type="Proteomes" id="UP001154078"/>
    </source>
</evidence>
<keyword evidence="4 6" id="KW-0235">DNA replication</keyword>
<name>A0A9P0FJU6_BRAAE</name>
<keyword evidence="11" id="KW-1185">Reference proteome</keyword>
<evidence type="ECO:0000259" key="9">
    <source>
        <dbReference type="Pfam" id="PF24882"/>
    </source>
</evidence>
<comment type="subcellular location">
    <subcellularLocation>
        <location evidence="1 6">Nucleus</location>
    </subcellularLocation>
</comment>
<evidence type="ECO:0000313" key="10">
    <source>
        <dbReference type="EMBL" id="CAH0557436.1"/>
    </source>
</evidence>
<dbReference type="Proteomes" id="UP001154078">
    <property type="component" value="Chromosome 5"/>
</dbReference>
<dbReference type="Pfam" id="PF24882">
    <property type="entry name" value="WHD_ORC2"/>
    <property type="match status" value="1"/>
</dbReference>
<dbReference type="GO" id="GO:0006260">
    <property type="term" value="P:DNA replication"/>
    <property type="evidence" value="ECO:0007669"/>
    <property type="project" value="UniProtKB-UniRule"/>
</dbReference>
<evidence type="ECO:0000256" key="1">
    <source>
        <dbReference type="ARBA" id="ARBA00004123"/>
    </source>
</evidence>
<feature type="compositionally biased region" description="Basic and acidic residues" evidence="7">
    <location>
        <begin position="116"/>
        <end position="128"/>
    </location>
</feature>
<dbReference type="AlphaFoldDB" id="A0A9P0FJU6"/>
<evidence type="ECO:0000256" key="2">
    <source>
        <dbReference type="ARBA" id="ARBA00007421"/>
    </source>
</evidence>
<dbReference type="InterPro" id="IPR056772">
    <property type="entry name" value="RecA-like_ORC2"/>
</dbReference>
<protein>
    <recommendedName>
        <fullName evidence="3 6">Origin recognition complex subunit 2</fullName>
    </recommendedName>
</protein>
<dbReference type="InterPro" id="IPR056773">
    <property type="entry name" value="WHD_ORC2"/>
</dbReference>
<evidence type="ECO:0000256" key="6">
    <source>
        <dbReference type="RuleBase" id="RU368084"/>
    </source>
</evidence>
<comment type="function">
    <text evidence="6">Component of the origin recognition complex (ORC) that binds origins of replication. DNA-binding is ATP-dependent. ORC is required to assemble the pre-replication complex necessary to initiate DNA replication.</text>
</comment>
<dbReference type="PANTHER" id="PTHR14052:SF0">
    <property type="entry name" value="ORIGIN RECOGNITION COMPLEX SUBUNIT 2"/>
    <property type="match status" value="1"/>
</dbReference>
<dbReference type="EMBL" id="OV121136">
    <property type="protein sequence ID" value="CAH0557436.1"/>
    <property type="molecule type" value="Genomic_DNA"/>
</dbReference>
<comment type="subunit">
    <text evidence="6">Component of the origin recognition complex (ORC).</text>
</comment>
<evidence type="ECO:0000256" key="5">
    <source>
        <dbReference type="ARBA" id="ARBA00023242"/>
    </source>
</evidence>
<keyword evidence="5 6" id="KW-0539">Nucleus</keyword>
<evidence type="ECO:0000256" key="7">
    <source>
        <dbReference type="SAM" id="MobiDB-lite"/>
    </source>
</evidence>
<dbReference type="Pfam" id="PF04084">
    <property type="entry name" value="RecA-like_ORC2"/>
    <property type="match status" value="1"/>
</dbReference>
<dbReference type="OrthoDB" id="20198at2759"/>
<comment type="similarity">
    <text evidence="2 6">Belongs to the ORC2 family.</text>
</comment>
<evidence type="ECO:0000256" key="4">
    <source>
        <dbReference type="ARBA" id="ARBA00022705"/>
    </source>
</evidence>
<gene>
    <name evidence="10" type="ORF">MELIAE_LOCUS8153</name>
</gene>
<dbReference type="InterPro" id="IPR007220">
    <property type="entry name" value="ORC2"/>
</dbReference>
<sequence>MDPSPTKRSTRQKKPSLKALESQFLNNLQHSGFVAKINSDDEEPEFQFSDDDVEMCEIEAPKLLHDDEHIRGEDIFKFHTRKQRNSLANKVAESCGAKTPNIQRMKMKEMIAAKIREEESGSEYEHSEASSSESESQGSGESSDSDEEPQKKMSQLKISNLKADNNRKTKGTNKYTIQTDEYFASTGKNKTSNNTLDKLDTPRLPQYELQKILSNMKLSKEHDKAVNRLLERNNSQFDKWLYILNENFSILVYGLGSKRNVLQNFQNTYLKNLPVIVVNGFFPTLSIKNVLDGIIVDMLELKENPGNLYEACDLIEEEFKKIPETHLYLIVHNIEGDMICNGKAQNVLSRLAAVRNIHLIASIDHINGPLIWDHSKLSKFNYIWWDVTSFLPYIEETSFERSMMVQKTGSLALSSLKNVFLSLTTNSKSIYLIIAKHQLENAKNQYYQGLAFKDLYMSCRESFIVSSDLALRAQLTEFVDHKMVKLKRSYDGAEYLQIPLPNALLQKFLDEQE</sequence>
<feature type="compositionally biased region" description="Low complexity" evidence="7">
    <location>
        <begin position="129"/>
        <end position="142"/>
    </location>
</feature>
<reference evidence="10" key="1">
    <citation type="submission" date="2021-12" db="EMBL/GenBank/DDBJ databases">
        <authorList>
            <person name="King R."/>
        </authorList>
    </citation>
    <scope>NUCLEOTIDE SEQUENCE</scope>
</reference>
<evidence type="ECO:0000256" key="3">
    <source>
        <dbReference type="ARBA" id="ARBA00019080"/>
    </source>
</evidence>
<feature type="region of interest" description="Disordered" evidence="7">
    <location>
        <begin position="116"/>
        <end position="173"/>
    </location>
</feature>
<proteinExistence type="inferred from homology"/>
<dbReference type="PANTHER" id="PTHR14052">
    <property type="entry name" value="ORIGIN RECOGNITION COMPLEX SUBUNIT 2"/>
    <property type="match status" value="1"/>
</dbReference>
<dbReference type="GO" id="GO:0005664">
    <property type="term" value="C:nuclear origin of replication recognition complex"/>
    <property type="evidence" value="ECO:0007669"/>
    <property type="project" value="UniProtKB-UniRule"/>
</dbReference>
<feature type="domain" description="Origin recognition complex subunit 2 RecA-like" evidence="8">
    <location>
        <begin position="227"/>
        <end position="387"/>
    </location>
</feature>
<organism evidence="10 11">
    <name type="scientific">Brassicogethes aeneus</name>
    <name type="common">Rape pollen beetle</name>
    <name type="synonym">Meligethes aeneus</name>
    <dbReference type="NCBI Taxonomy" id="1431903"/>
    <lineage>
        <taxon>Eukaryota</taxon>
        <taxon>Metazoa</taxon>
        <taxon>Ecdysozoa</taxon>
        <taxon>Arthropoda</taxon>
        <taxon>Hexapoda</taxon>
        <taxon>Insecta</taxon>
        <taxon>Pterygota</taxon>
        <taxon>Neoptera</taxon>
        <taxon>Endopterygota</taxon>
        <taxon>Coleoptera</taxon>
        <taxon>Polyphaga</taxon>
        <taxon>Cucujiformia</taxon>
        <taxon>Nitidulidae</taxon>
        <taxon>Meligethinae</taxon>
        <taxon>Brassicogethes</taxon>
    </lineage>
</organism>
<feature type="domain" description="Origin recognition complex subunit 2 winged-helix" evidence="9">
    <location>
        <begin position="443"/>
        <end position="502"/>
    </location>
</feature>
<dbReference type="GO" id="GO:0003688">
    <property type="term" value="F:DNA replication origin binding"/>
    <property type="evidence" value="ECO:0007669"/>
    <property type="project" value="UniProtKB-UniRule"/>
</dbReference>
<evidence type="ECO:0000259" key="8">
    <source>
        <dbReference type="Pfam" id="PF04084"/>
    </source>
</evidence>
<accession>A0A9P0FJU6</accession>